<sequence>MCQTIFDEKVKSLGMFDLELVSKNATCTSIGLTYESLSMMTFPCSNHGVTVCGGLLYVMGRENPSGSVCCFNPQKMNEALLTLNITDWNEVSHHLMKSSI</sequence>
<reference evidence="1 2" key="1">
    <citation type="journal article" date="2018" name="Sci. Rep.">
        <title>Comparative analysis of the Pocillopora damicornis genome highlights role of immune system in coral evolution.</title>
        <authorList>
            <person name="Cunning R."/>
            <person name="Bay R.A."/>
            <person name="Gillette P."/>
            <person name="Baker A.C."/>
            <person name="Traylor-Knowles N."/>
        </authorList>
    </citation>
    <scope>NUCLEOTIDE SEQUENCE [LARGE SCALE GENOMIC DNA]</scope>
    <source>
        <strain evidence="1">RSMAS</strain>
        <tissue evidence="1">Whole animal</tissue>
    </source>
</reference>
<evidence type="ECO:0000313" key="2">
    <source>
        <dbReference type="Proteomes" id="UP000275408"/>
    </source>
</evidence>
<dbReference type="AlphaFoldDB" id="A0A3M6U9T3"/>
<dbReference type="EMBL" id="RCHS01002005">
    <property type="protein sequence ID" value="RMX50228.1"/>
    <property type="molecule type" value="Genomic_DNA"/>
</dbReference>
<dbReference type="InterPro" id="IPR015915">
    <property type="entry name" value="Kelch-typ_b-propeller"/>
</dbReference>
<protein>
    <submittedName>
        <fullName evidence="1">Uncharacterized protein</fullName>
    </submittedName>
</protein>
<name>A0A3M6U9T3_POCDA</name>
<comment type="caution">
    <text evidence="1">The sequence shown here is derived from an EMBL/GenBank/DDBJ whole genome shotgun (WGS) entry which is preliminary data.</text>
</comment>
<dbReference type="SUPFAM" id="SSF117281">
    <property type="entry name" value="Kelch motif"/>
    <property type="match status" value="1"/>
</dbReference>
<evidence type="ECO:0000313" key="1">
    <source>
        <dbReference type="EMBL" id="RMX50228.1"/>
    </source>
</evidence>
<organism evidence="1 2">
    <name type="scientific">Pocillopora damicornis</name>
    <name type="common">Cauliflower coral</name>
    <name type="synonym">Millepora damicornis</name>
    <dbReference type="NCBI Taxonomy" id="46731"/>
    <lineage>
        <taxon>Eukaryota</taxon>
        <taxon>Metazoa</taxon>
        <taxon>Cnidaria</taxon>
        <taxon>Anthozoa</taxon>
        <taxon>Hexacorallia</taxon>
        <taxon>Scleractinia</taxon>
        <taxon>Astrocoeniina</taxon>
        <taxon>Pocilloporidae</taxon>
        <taxon>Pocillopora</taxon>
    </lineage>
</organism>
<gene>
    <name evidence="1" type="ORF">pdam_00004842</name>
</gene>
<dbReference type="Proteomes" id="UP000275408">
    <property type="component" value="Unassembled WGS sequence"/>
</dbReference>
<accession>A0A3M6U9T3</accession>
<keyword evidence="2" id="KW-1185">Reference proteome</keyword>
<proteinExistence type="predicted"/>